<reference evidence="7" key="1">
    <citation type="submission" date="2020-12" db="EMBL/GenBank/DDBJ databases">
        <title>PHA producing bacteria isolated from mangrove.</title>
        <authorList>
            <person name="Zheng W."/>
            <person name="Yu S."/>
            <person name="Huang Y."/>
        </authorList>
    </citation>
    <scope>NUCLEOTIDE SEQUENCE</scope>
    <source>
        <strain evidence="7">GN8-5</strain>
    </source>
</reference>
<dbReference type="SFLD" id="SFLDS00005">
    <property type="entry name" value="Isoprenoid_Synthase_Type_I"/>
    <property type="match status" value="1"/>
</dbReference>
<comment type="similarity">
    <text evidence="2 6">Belongs to the FPP/GGPP synthase family.</text>
</comment>
<protein>
    <submittedName>
        <fullName evidence="7">Polyprenyl synthetase family protein</fullName>
    </submittedName>
</protein>
<dbReference type="GO" id="GO:0004659">
    <property type="term" value="F:prenyltransferase activity"/>
    <property type="evidence" value="ECO:0007669"/>
    <property type="project" value="InterPro"/>
</dbReference>
<dbReference type="Proteomes" id="UP000664385">
    <property type="component" value="Unassembled WGS sequence"/>
</dbReference>
<sequence length="365" mass="39332">MTSTVREPRQTSDPHDAVEAEIRALFSRSSGTAQAYGADFSRLWSLAGEHMQGGKLVRPRLLLDTYIALSQNTRGGWADTRSAVRVAAAVEALHYAFLLHDDVIDGDLYRRGRPNLIGELARTTADEARAGAVSHWAQAGGILAGSLLLSGAHQVFARIDAPAVERIRLLDLLDHTVFETTAGEFTDVGLSDGLVAPDLDTVLAMTRRKTASYSFELPLRAAAILAGAAPELEHALSAAGSHLGLAYQLQDDLLSTFGDAHEHGKDPYSDLREGKQTAIICFARLSGLWPYIAEDFGDPDLTLTSAERLRDRLRECGAEEFVSGLVQQQLAGFYDVLAATGTGAVPSAVREVLLALAERIEGRRS</sequence>
<comment type="caution">
    <text evidence="7">The sequence shown here is derived from an EMBL/GenBank/DDBJ whole genome shotgun (WGS) entry which is preliminary data.</text>
</comment>
<gene>
    <name evidence="7" type="ORF">JF543_08850</name>
</gene>
<dbReference type="RefSeq" id="WP_179410882.1">
    <property type="nucleotide sequence ID" value="NZ_CP063379.1"/>
</dbReference>
<dbReference type="PANTHER" id="PTHR12001">
    <property type="entry name" value="GERANYLGERANYL PYROPHOSPHATE SYNTHASE"/>
    <property type="match status" value="1"/>
</dbReference>
<evidence type="ECO:0000256" key="3">
    <source>
        <dbReference type="ARBA" id="ARBA00022679"/>
    </source>
</evidence>
<evidence type="ECO:0000256" key="2">
    <source>
        <dbReference type="ARBA" id="ARBA00006706"/>
    </source>
</evidence>
<dbReference type="Pfam" id="PF00348">
    <property type="entry name" value="polyprenyl_synt"/>
    <property type="match status" value="1"/>
</dbReference>
<accession>A0A939DXW1</accession>
<dbReference type="GO" id="GO:0046872">
    <property type="term" value="F:metal ion binding"/>
    <property type="evidence" value="ECO:0007669"/>
    <property type="project" value="UniProtKB-KW"/>
</dbReference>
<dbReference type="Gene3D" id="1.10.600.10">
    <property type="entry name" value="Farnesyl Diphosphate Synthase"/>
    <property type="match status" value="1"/>
</dbReference>
<dbReference type="SUPFAM" id="SSF48576">
    <property type="entry name" value="Terpenoid synthases"/>
    <property type="match status" value="1"/>
</dbReference>
<dbReference type="PANTHER" id="PTHR12001:SF85">
    <property type="entry name" value="SHORT CHAIN ISOPRENYL DIPHOSPHATE SYNTHASE"/>
    <property type="match status" value="1"/>
</dbReference>
<evidence type="ECO:0000256" key="6">
    <source>
        <dbReference type="RuleBase" id="RU004466"/>
    </source>
</evidence>
<dbReference type="EMBL" id="JAEMWU010000001">
    <property type="protein sequence ID" value="MBN8206068.1"/>
    <property type="molecule type" value="Genomic_DNA"/>
</dbReference>
<organism evidence="7 8">
    <name type="scientific">Microbacterium esteraromaticum</name>
    <dbReference type="NCBI Taxonomy" id="57043"/>
    <lineage>
        <taxon>Bacteria</taxon>
        <taxon>Bacillati</taxon>
        <taxon>Actinomycetota</taxon>
        <taxon>Actinomycetes</taxon>
        <taxon>Micrococcales</taxon>
        <taxon>Microbacteriaceae</taxon>
        <taxon>Microbacterium</taxon>
    </lineage>
</organism>
<dbReference type="PROSITE" id="PS00723">
    <property type="entry name" value="POLYPRENYL_SYNTHASE_1"/>
    <property type="match status" value="1"/>
</dbReference>
<dbReference type="GO" id="GO:0008299">
    <property type="term" value="P:isoprenoid biosynthetic process"/>
    <property type="evidence" value="ECO:0007669"/>
    <property type="project" value="InterPro"/>
</dbReference>
<dbReference type="InterPro" id="IPR000092">
    <property type="entry name" value="Polyprenyl_synt"/>
</dbReference>
<keyword evidence="4" id="KW-0479">Metal-binding</keyword>
<evidence type="ECO:0000313" key="7">
    <source>
        <dbReference type="EMBL" id="MBN8206068.1"/>
    </source>
</evidence>
<keyword evidence="3 6" id="KW-0808">Transferase</keyword>
<evidence type="ECO:0000313" key="8">
    <source>
        <dbReference type="Proteomes" id="UP000664385"/>
    </source>
</evidence>
<dbReference type="InterPro" id="IPR008949">
    <property type="entry name" value="Isoprenoid_synthase_dom_sf"/>
</dbReference>
<proteinExistence type="inferred from homology"/>
<keyword evidence="5" id="KW-0460">Magnesium</keyword>
<name>A0A939DXW1_9MICO</name>
<dbReference type="InterPro" id="IPR033749">
    <property type="entry name" value="Polyprenyl_synt_CS"/>
</dbReference>
<evidence type="ECO:0000256" key="4">
    <source>
        <dbReference type="ARBA" id="ARBA00022723"/>
    </source>
</evidence>
<evidence type="ECO:0000256" key="5">
    <source>
        <dbReference type="ARBA" id="ARBA00022842"/>
    </source>
</evidence>
<dbReference type="AlphaFoldDB" id="A0A939DXW1"/>
<evidence type="ECO:0000256" key="1">
    <source>
        <dbReference type="ARBA" id="ARBA00001946"/>
    </source>
</evidence>
<comment type="cofactor">
    <cofactor evidence="1">
        <name>Mg(2+)</name>
        <dbReference type="ChEBI" id="CHEBI:18420"/>
    </cofactor>
</comment>